<feature type="region of interest" description="Disordered" evidence="5">
    <location>
        <begin position="102"/>
        <end position="123"/>
    </location>
</feature>
<dbReference type="SUPFAM" id="SSF88659">
    <property type="entry name" value="Sigma3 and sigma4 domains of RNA polymerase sigma factors"/>
    <property type="match status" value="1"/>
</dbReference>
<dbReference type="InterPro" id="IPR039425">
    <property type="entry name" value="RNA_pol_sigma-70-like"/>
</dbReference>
<dbReference type="InterPro" id="IPR013324">
    <property type="entry name" value="RNA_pol_sigma_r3/r4-like"/>
</dbReference>
<dbReference type="AlphaFoldDB" id="W7J0L5"/>
<reference evidence="8 9" key="1">
    <citation type="journal article" date="2014" name="Genome Announc.">
        <title>Draft Genome Sequence of the Antitrypanosomally Active Sponge-Associated Bacterium Actinokineospora sp. Strain EG49.</title>
        <authorList>
            <person name="Harjes J."/>
            <person name="Ryu T."/>
            <person name="Abdelmohsen U.R."/>
            <person name="Moitinho-Silva L."/>
            <person name="Horn H."/>
            <person name="Ravasi T."/>
            <person name="Hentschel U."/>
        </authorList>
    </citation>
    <scope>NUCLEOTIDE SEQUENCE [LARGE SCALE GENOMIC DNA]</scope>
    <source>
        <strain evidence="8 9">EG49</strain>
    </source>
</reference>
<gene>
    <name evidence="8" type="ORF">UO65_2223</name>
</gene>
<dbReference type="InterPro" id="IPR014284">
    <property type="entry name" value="RNA_pol_sigma-70_dom"/>
</dbReference>
<evidence type="ECO:0000313" key="9">
    <source>
        <dbReference type="Proteomes" id="UP000019277"/>
    </source>
</evidence>
<comment type="similarity">
    <text evidence="1">Belongs to the sigma-70 factor family. ECF subfamily.</text>
</comment>
<proteinExistence type="inferred from homology"/>
<dbReference type="PANTHER" id="PTHR43133">
    <property type="entry name" value="RNA POLYMERASE ECF-TYPE SIGMA FACTO"/>
    <property type="match status" value="1"/>
</dbReference>
<dbReference type="Proteomes" id="UP000019277">
    <property type="component" value="Unassembled WGS sequence"/>
</dbReference>
<dbReference type="GO" id="GO:0003677">
    <property type="term" value="F:DNA binding"/>
    <property type="evidence" value="ECO:0007669"/>
    <property type="project" value="InterPro"/>
</dbReference>
<evidence type="ECO:0000256" key="1">
    <source>
        <dbReference type="ARBA" id="ARBA00010641"/>
    </source>
</evidence>
<evidence type="ECO:0000259" key="6">
    <source>
        <dbReference type="Pfam" id="PF04542"/>
    </source>
</evidence>
<dbReference type="InterPro" id="IPR013325">
    <property type="entry name" value="RNA_pol_sigma_r2"/>
</dbReference>
<dbReference type="GO" id="GO:0006352">
    <property type="term" value="P:DNA-templated transcription initiation"/>
    <property type="evidence" value="ECO:0007669"/>
    <property type="project" value="InterPro"/>
</dbReference>
<dbReference type="eggNOG" id="COG1595">
    <property type="taxonomic scope" value="Bacteria"/>
</dbReference>
<dbReference type="Gene3D" id="1.10.1740.10">
    <property type="match status" value="1"/>
</dbReference>
<dbReference type="OrthoDB" id="9784272at2"/>
<evidence type="ECO:0000256" key="2">
    <source>
        <dbReference type="ARBA" id="ARBA00023015"/>
    </source>
</evidence>
<dbReference type="SUPFAM" id="SSF88946">
    <property type="entry name" value="Sigma2 domain of RNA polymerase sigma factors"/>
    <property type="match status" value="1"/>
</dbReference>
<feature type="domain" description="RNA polymerase sigma factor 70 region 4 type 2" evidence="7">
    <location>
        <begin position="139"/>
        <end position="190"/>
    </location>
</feature>
<dbReference type="CDD" id="cd06171">
    <property type="entry name" value="Sigma70_r4"/>
    <property type="match status" value="1"/>
</dbReference>
<dbReference type="InterPro" id="IPR036388">
    <property type="entry name" value="WH-like_DNA-bd_sf"/>
</dbReference>
<dbReference type="InterPro" id="IPR007627">
    <property type="entry name" value="RNA_pol_sigma70_r2"/>
</dbReference>
<evidence type="ECO:0000256" key="3">
    <source>
        <dbReference type="ARBA" id="ARBA00023082"/>
    </source>
</evidence>
<organism evidence="8 9">
    <name type="scientific">Actinokineospora spheciospongiae</name>
    <dbReference type="NCBI Taxonomy" id="909613"/>
    <lineage>
        <taxon>Bacteria</taxon>
        <taxon>Bacillati</taxon>
        <taxon>Actinomycetota</taxon>
        <taxon>Actinomycetes</taxon>
        <taxon>Pseudonocardiales</taxon>
        <taxon>Pseudonocardiaceae</taxon>
        <taxon>Actinokineospora</taxon>
    </lineage>
</organism>
<keyword evidence="4" id="KW-0804">Transcription</keyword>
<dbReference type="Gene3D" id="1.10.10.10">
    <property type="entry name" value="Winged helix-like DNA-binding domain superfamily/Winged helix DNA-binding domain"/>
    <property type="match status" value="1"/>
</dbReference>
<sequence>MAERVRRIAGEADTVTQAPPDAGALLQQVARGDEKAFERLYDLVAAPVFGLVRRIVRDPAQSEEVTQEVMLELWRTAARYSTERGSGMTWAMTLAHRRAVDRVRSAQSATDREDKAHRRETTRPFDEVAEQVSIRLEHEQVRRCLTSLTDLQRESVELAYYRGLTYREVSDLLDTPLGTIKTRLRDGLIRMRDCLGVAR</sequence>
<accession>W7J0L5</accession>
<dbReference type="Pfam" id="PF04542">
    <property type="entry name" value="Sigma70_r2"/>
    <property type="match status" value="1"/>
</dbReference>
<evidence type="ECO:0000256" key="5">
    <source>
        <dbReference type="SAM" id="MobiDB-lite"/>
    </source>
</evidence>
<dbReference type="GO" id="GO:0016987">
    <property type="term" value="F:sigma factor activity"/>
    <property type="evidence" value="ECO:0007669"/>
    <property type="project" value="UniProtKB-KW"/>
</dbReference>
<dbReference type="InterPro" id="IPR013249">
    <property type="entry name" value="RNA_pol_sigma70_r4_t2"/>
</dbReference>
<evidence type="ECO:0000313" key="8">
    <source>
        <dbReference type="EMBL" id="EWC62476.1"/>
    </source>
</evidence>
<dbReference type="NCBIfam" id="NF007228">
    <property type="entry name" value="PRK09646.1"/>
    <property type="match status" value="1"/>
</dbReference>
<dbReference type="RefSeq" id="WP_052021002.1">
    <property type="nucleotide sequence ID" value="NZ_AYXG01000078.1"/>
</dbReference>
<dbReference type="NCBIfam" id="TIGR02937">
    <property type="entry name" value="sigma70-ECF"/>
    <property type="match status" value="1"/>
</dbReference>
<dbReference type="PATRIC" id="fig|909613.9.peg.2230"/>
<protein>
    <submittedName>
        <fullName evidence="8">RNA polymerase sigma-70 factor</fullName>
    </submittedName>
</protein>
<dbReference type="Pfam" id="PF08281">
    <property type="entry name" value="Sigma70_r4_2"/>
    <property type="match status" value="1"/>
</dbReference>
<keyword evidence="3" id="KW-0731">Sigma factor</keyword>
<evidence type="ECO:0000256" key="4">
    <source>
        <dbReference type="ARBA" id="ARBA00023163"/>
    </source>
</evidence>
<feature type="domain" description="RNA polymerase sigma-70 region 2" evidence="6">
    <location>
        <begin position="41"/>
        <end position="107"/>
    </location>
</feature>
<comment type="caution">
    <text evidence="8">The sequence shown here is derived from an EMBL/GenBank/DDBJ whole genome shotgun (WGS) entry which is preliminary data.</text>
</comment>
<dbReference type="STRING" id="909613.UO65_2223"/>
<name>W7J0L5_9PSEU</name>
<keyword evidence="2" id="KW-0805">Transcription regulation</keyword>
<keyword evidence="9" id="KW-1185">Reference proteome</keyword>
<dbReference type="EMBL" id="AYXG01000078">
    <property type="protein sequence ID" value="EWC62476.1"/>
    <property type="molecule type" value="Genomic_DNA"/>
</dbReference>
<evidence type="ECO:0000259" key="7">
    <source>
        <dbReference type="Pfam" id="PF08281"/>
    </source>
</evidence>
<dbReference type="PANTHER" id="PTHR43133:SF66">
    <property type="entry name" value="ECF RNA POLYMERASE SIGMA FACTOR SIGK"/>
    <property type="match status" value="1"/>
</dbReference>